<feature type="domain" description="C2H2-type" evidence="1">
    <location>
        <begin position="16"/>
        <end position="37"/>
    </location>
</feature>
<accession>A0A6A4Z125</accession>
<reference evidence="2 3" key="1">
    <citation type="submission" date="2019-06" db="EMBL/GenBank/DDBJ databases">
        <title>Genomics analysis of Aphanomyces spp. identifies a new class of oomycete effector associated with host adaptation.</title>
        <authorList>
            <person name="Gaulin E."/>
        </authorList>
    </citation>
    <scope>NUCLEOTIDE SEQUENCE [LARGE SCALE GENOMIC DNA]</scope>
    <source>
        <strain evidence="2 3">E</strain>
    </source>
</reference>
<gene>
    <name evidence="2" type="ORF">AaE_015529</name>
</gene>
<dbReference type="EMBL" id="VJMI01020884">
    <property type="protein sequence ID" value="KAF0703141.1"/>
    <property type="molecule type" value="Genomic_DNA"/>
</dbReference>
<organism evidence="2 3">
    <name type="scientific">Aphanomyces astaci</name>
    <name type="common">Crayfish plague agent</name>
    <dbReference type="NCBI Taxonomy" id="112090"/>
    <lineage>
        <taxon>Eukaryota</taxon>
        <taxon>Sar</taxon>
        <taxon>Stramenopiles</taxon>
        <taxon>Oomycota</taxon>
        <taxon>Saprolegniomycetes</taxon>
        <taxon>Saprolegniales</taxon>
        <taxon>Verrucalvaceae</taxon>
        <taxon>Aphanomyces</taxon>
    </lineage>
</organism>
<proteinExistence type="predicted"/>
<protein>
    <recommendedName>
        <fullName evidence="1">C2H2-type domain-containing protein</fullName>
    </recommendedName>
</protein>
<dbReference type="Gene3D" id="2.170.270.10">
    <property type="entry name" value="SET domain"/>
    <property type="match status" value="1"/>
</dbReference>
<dbReference type="InterPro" id="IPR046341">
    <property type="entry name" value="SET_dom_sf"/>
</dbReference>
<dbReference type="VEuPathDB" id="FungiDB:H257_06258"/>
<evidence type="ECO:0000313" key="2">
    <source>
        <dbReference type="EMBL" id="KAF0703141.1"/>
    </source>
</evidence>
<dbReference type="VEuPathDB" id="FungiDB:H257_14297"/>
<sequence>MSEEVVLRKSDGLFYCPRCTVHYVNERAFRAHCKTKHGLKVTLFKKKSIEEKKAKARQRKQQRKATREALQAMAGKTFRLKQRALFTFAVARVRGAYQAANPIVKIDDSTVPGAGRGLFANVDLSAGDICTVYDGEKVYEEPTDHEYACQLGVVTTKSWLMGLKDPVAGRGFPTTNNPCELFNKHFKGIYTQRTVHGLCATYQLLGAIAVEYSSFKAQPFALRPLPSKKLQQRFRRLVKNGLLEVVPPHPVIVLRPHEVRIRGVIPELTTSMAHAFEDEAKDNALFHDLHRRGITTIPRKALALANAYYYNERANNWVP</sequence>
<comment type="caution">
    <text evidence="2">The sequence shown here is derived from an EMBL/GenBank/DDBJ whole genome shotgun (WGS) entry which is preliminary data.</text>
</comment>
<evidence type="ECO:0000259" key="1">
    <source>
        <dbReference type="PROSITE" id="PS00028"/>
    </source>
</evidence>
<dbReference type="AlphaFoldDB" id="A0A6A4Z125"/>
<dbReference type="PROSITE" id="PS00028">
    <property type="entry name" value="ZINC_FINGER_C2H2_1"/>
    <property type="match status" value="1"/>
</dbReference>
<dbReference type="InterPro" id="IPR013087">
    <property type="entry name" value="Znf_C2H2_type"/>
</dbReference>
<dbReference type="SUPFAM" id="SSF82199">
    <property type="entry name" value="SET domain"/>
    <property type="match status" value="1"/>
</dbReference>
<evidence type="ECO:0000313" key="3">
    <source>
        <dbReference type="Proteomes" id="UP000469452"/>
    </source>
</evidence>
<name>A0A6A4Z125_APHAT</name>
<dbReference type="SUPFAM" id="SSF57667">
    <property type="entry name" value="beta-beta-alpha zinc fingers"/>
    <property type="match status" value="1"/>
</dbReference>
<dbReference type="Proteomes" id="UP000469452">
    <property type="component" value="Unassembled WGS sequence"/>
</dbReference>
<dbReference type="InterPro" id="IPR036236">
    <property type="entry name" value="Znf_C2H2_sf"/>
</dbReference>